<keyword evidence="4" id="KW-0235">DNA replication</keyword>
<evidence type="ECO:0000256" key="5">
    <source>
        <dbReference type="ARBA" id="ARBA00022741"/>
    </source>
</evidence>
<dbReference type="CDD" id="cd00009">
    <property type="entry name" value="AAA"/>
    <property type="match status" value="1"/>
</dbReference>
<dbReference type="PANTHER" id="PTHR13779:SF7">
    <property type="entry name" value="ATPASE WRNIP1"/>
    <property type="match status" value="1"/>
</dbReference>
<dbReference type="Pfam" id="PF00004">
    <property type="entry name" value="AAA"/>
    <property type="match status" value="1"/>
</dbReference>
<organism evidence="8 9">
    <name type="scientific">Bdellovibrio bacteriovorus</name>
    <dbReference type="NCBI Taxonomy" id="959"/>
    <lineage>
        <taxon>Bacteria</taxon>
        <taxon>Pseudomonadati</taxon>
        <taxon>Bdellovibrionota</taxon>
        <taxon>Bdellovibrionia</taxon>
        <taxon>Bdellovibrionales</taxon>
        <taxon>Pseudobdellovibrionaceae</taxon>
        <taxon>Bdellovibrio</taxon>
    </lineage>
</organism>
<comment type="function">
    <text evidence="1">DNA-dependent ATPase that plays important roles in cellular responses to stalled DNA replication processes.</text>
</comment>
<keyword evidence="5" id="KW-0547">Nucleotide-binding</keyword>
<dbReference type="InterPro" id="IPR008921">
    <property type="entry name" value="DNA_pol3_clamp-load_cplx_C"/>
</dbReference>
<dbReference type="GO" id="GO:0016887">
    <property type="term" value="F:ATP hydrolysis activity"/>
    <property type="evidence" value="ECO:0007669"/>
    <property type="project" value="InterPro"/>
</dbReference>
<dbReference type="GO" id="GO:0008047">
    <property type="term" value="F:enzyme activator activity"/>
    <property type="evidence" value="ECO:0007669"/>
    <property type="project" value="TreeGrafter"/>
</dbReference>
<evidence type="ECO:0000256" key="4">
    <source>
        <dbReference type="ARBA" id="ARBA00022705"/>
    </source>
</evidence>
<evidence type="ECO:0000313" key="9">
    <source>
        <dbReference type="Proteomes" id="UP000075799"/>
    </source>
</evidence>
<evidence type="ECO:0000259" key="7">
    <source>
        <dbReference type="SMART" id="SM00382"/>
    </source>
</evidence>
<dbReference type="Gene3D" id="3.40.50.300">
    <property type="entry name" value="P-loop containing nucleotide triphosphate hydrolases"/>
    <property type="match status" value="1"/>
</dbReference>
<dbReference type="EMBL" id="LUKD01000010">
    <property type="protein sequence ID" value="KYG61380.1"/>
    <property type="molecule type" value="Genomic_DNA"/>
</dbReference>
<feature type="domain" description="AAA+ ATPase" evidence="7">
    <location>
        <begin position="49"/>
        <end position="167"/>
    </location>
</feature>
<dbReference type="InterPro" id="IPR003593">
    <property type="entry name" value="AAA+_ATPase"/>
</dbReference>
<dbReference type="FunFam" id="3.40.50.300:FF:000137">
    <property type="entry name" value="Replication-associated recombination protein A"/>
    <property type="match status" value="1"/>
</dbReference>
<dbReference type="SMART" id="SM00382">
    <property type="entry name" value="AAA"/>
    <property type="match status" value="1"/>
</dbReference>
<evidence type="ECO:0000256" key="2">
    <source>
        <dbReference type="ARBA" id="ARBA00008959"/>
    </source>
</evidence>
<dbReference type="CDD" id="cd18139">
    <property type="entry name" value="HLD_clamp_RarA"/>
    <property type="match status" value="1"/>
</dbReference>
<dbReference type="Gene3D" id="1.20.272.10">
    <property type="match status" value="1"/>
</dbReference>
<evidence type="ECO:0000313" key="8">
    <source>
        <dbReference type="EMBL" id="KYG61380.1"/>
    </source>
</evidence>
<dbReference type="InterPro" id="IPR027417">
    <property type="entry name" value="P-loop_NTPase"/>
</dbReference>
<comment type="similarity">
    <text evidence="2">Belongs to the AAA ATPase family. RarA/MGS1/WRNIP1 subfamily.</text>
</comment>
<dbReference type="Gene3D" id="1.10.3710.10">
    <property type="entry name" value="DNA polymerase III clamp loader subunits, C-terminal domain"/>
    <property type="match status" value="1"/>
</dbReference>
<dbReference type="InterPro" id="IPR051314">
    <property type="entry name" value="AAA_ATPase_RarA/MGS1/WRNIP1"/>
</dbReference>
<dbReference type="InterPro" id="IPR003959">
    <property type="entry name" value="ATPase_AAA_core"/>
</dbReference>
<evidence type="ECO:0000256" key="1">
    <source>
        <dbReference type="ARBA" id="ARBA00002393"/>
    </source>
</evidence>
<name>A0A162FTP2_BDEBC</name>
<proteinExistence type="inferred from homology"/>
<dbReference type="AlphaFoldDB" id="A0A162FTP2"/>
<dbReference type="OrthoDB" id="5288243at2"/>
<dbReference type="GO" id="GO:0000731">
    <property type="term" value="P:DNA synthesis involved in DNA repair"/>
    <property type="evidence" value="ECO:0007669"/>
    <property type="project" value="TreeGrafter"/>
</dbReference>
<keyword evidence="6" id="KW-0067">ATP-binding</keyword>
<dbReference type="FunFam" id="1.20.272.10:FF:000001">
    <property type="entry name" value="Putative AAA family ATPase"/>
    <property type="match status" value="1"/>
</dbReference>
<dbReference type="GO" id="GO:0005524">
    <property type="term" value="F:ATP binding"/>
    <property type="evidence" value="ECO:0007669"/>
    <property type="project" value="UniProtKB-KW"/>
</dbReference>
<accession>A0A162FTP2</accession>
<reference evidence="8 9" key="1">
    <citation type="submission" date="2016-03" db="EMBL/GenBank/DDBJ databases">
        <authorList>
            <person name="Ploux O."/>
        </authorList>
    </citation>
    <scope>NUCLEOTIDE SEQUENCE [LARGE SCALE GENOMIC DNA]</scope>
    <source>
        <strain evidence="8 9">EC13</strain>
    </source>
</reference>
<dbReference type="Pfam" id="PF16193">
    <property type="entry name" value="AAA_assoc_2"/>
    <property type="match status" value="1"/>
</dbReference>
<dbReference type="GO" id="GO:0003677">
    <property type="term" value="F:DNA binding"/>
    <property type="evidence" value="ECO:0007669"/>
    <property type="project" value="InterPro"/>
</dbReference>
<protein>
    <recommendedName>
        <fullName evidence="3">Replication-associated recombination protein A</fullName>
    </recommendedName>
</protein>
<gene>
    <name evidence="8" type="ORF">AZI87_17845</name>
</gene>
<sequence length="437" mass="49176">MDLFSSSNAALSSSPLSEILRPKNLDEIIGQDKTLGPKSKLGQMLRKGYLPSLIIWGPPGTGKTTFALALSQHFNAHFENINAVDAGAKVLREVGEKGRDRRLQFQQKTVLFVDEIHRFNKAQQDVLLPFVEKGDLVLVGATTENPSYELNRALLSRCRVVVFERLSEEDLSKIVLRAESHYKKPLERILTKEAINNLLEYSDGDARRLINSLEILYNFTKDQEDGERLDVNDMRELLQQNPLGYDKSSEMHYDLISAFIKSVRGSDPDAAVYYLARMIDGGEDPIFIARRLIILASEDIGNADPRAISVAVSGLQAVEAIGLPEGAITLSQVTTYLACCPKSNASYMALNNARALVEKTRTQPVPLHLRSAKTALAKDLGYGRDYRYPHNYPTGWVEQNYLPEELETEPLYEPTNRGFEKNIRDYLNWMKGQKPEK</sequence>
<dbReference type="SUPFAM" id="SSF52540">
    <property type="entry name" value="P-loop containing nucleoside triphosphate hydrolases"/>
    <property type="match status" value="1"/>
</dbReference>
<dbReference type="GO" id="GO:0006261">
    <property type="term" value="P:DNA-templated DNA replication"/>
    <property type="evidence" value="ECO:0007669"/>
    <property type="project" value="TreeGrafter"/>
</dbReference>
<dbReference type="InterPro" id="IPR021886">
    <property type="entry name" value="MgsA_C"/>
</dbReference>
<evidence type="ECO:0000256" key="6">
    <source>
        <dbReference type="ARBA" id="ARBA00022840"/>
    </source>
</evidence>
<evidence type="ECO:0000256" key="3">
    <source>
        <dbReference type="ARBA" id="ARBA00020776"/>
    </source>
</evidence>
<comment type="caution">
    <text evidence="8">The sequence shown here is derived from an EMBL/GenBank/DDBJ whole genome shotgun (WGS) entry which is preliminary data.</text>
</comment>
<dbReference type="Gene3D" id="1.10.8.60">
    <property type="match status" value="1"/>
</dbReference>
<dbReference type="RefSeq" id="WP_063209881.1">
    <property type="nucleotide sequence ID" value="NZ_LUKD01000010.1"/>
</dbReference>
<dbReference type="Proteomes" id="UP000075799">
    <property type="component" value="Unassembled WGS sequence"/>
</dbReference>
<dbReference type="InterPro" id="IPR032423">
    <property type="entry name" value="AAA_assoc_2"/>
</dbReference>
<dbReference type="Pfam" id="PF12002">
    <property type="entry name" value="MgsA_C"/>
    <property type="match status" value="1"/>
</dbReference>
<dbReference type="PANTHER" id="PTHR13779">
    <property type="entry name" value="WERNER HELICASE-INTERACTING PROTEIN 1 FAMILY MEMBER"/>
    <property type="match status" value="1"/>
</dbReference>
<dbReference type="SUPFAM" id="SSF48019">
    <property type="entry name" value="post-AAA+ oligomerization domain-like"/>
    <property type="match status" value="1"/>
</dbReference>
<dbReference type="GO" id="GO:0017116">
    <property type="term" value="F:single-stranded DNA helicase activity"/>
    <property type="evidence" value="ECO:0007669"/>
    <property type="project" value="TreeGrafter"/>
</dbReference>